<gene>
    <name evidence="2" type="ORF">P171DRAFT_514460</name>
</gene>
<keyword evidence="3" id="KW-1185">Reference proteome</keyword>
<dbReference type="OrthoDB" id="20872at2759"/>
<protein>
    <recommendedName>
        <fullName evidence="4">NB-ARC domain-containing protein</fullName>
    </recommendedName>
</protein>
<feature type="compositionally biased region" description="Polar residues" evidence="1">
    <location>
        <begin position="1"/>
        <end position="13"/>
    </location>
</feature>
<sequence length="119" mass="13118">MQTNDMEVFTSTTTRRRGTKDDLTSKATTVLLNMIPQSSNGSIIITSRSRDVAFRLTGGYGDIIQVNPMDQKEAVTLLENQLKANFKKNPSAHRDAVSLVEALDYMPLAISVRGLHVPP</sequence>
<organism evidence="2 3">
    <name type="scientific">Karstenula rhodostoma CBS 690.94</name>
    <dbReference type="NCBI Taxonomy" id="1392251"/>
    <lineage>
        <taxon>Eukaryota</taxon>
        <taxon>Fungi</taxon>
        <taxon>Dikarya</taxon>
        <taxon>Ascomycota</taxon>
        <taxon>Pezizomycotina</taxon>
        <taxon>Dothideomycetes</taxon>
        <taxon>Pleosporomycetidae</taxon>
        <taxon>Pleosporales</taxon>
        <taxon>Massarineae</taxon>
        <taxon>Didymosphaeriaceae</taxon>
        <taxon>Karstenula</taxon>
    </lineage>
</organism>
<evidence type="ECO:0008006" key="4">
    <source>
        <dbReference type="Google" id="ProtNLM"/>
    </source>
</evidence>
<reference evidence="2" key="1">
    <citation type="journal article" date="2020" name="Stud. Mycol.">
        <title>101 Dothideomycetes genomes: a test case for predicting lifestyles and emergence of pathogens.</title>
        <authorList>
            <person name="Haridas S."/>
            <person name="Albert R."/>
            <person name="Binder M."/>
            <person name="Bloem J."/>
            <person name="Labutti K."/>
            <person name="Salamov A."/>
            <person name="Andreopoulos B."/>
            <person name="Baker S."/>
            <person name="Barry K."/>
            <person name="Bills G."/>
            <person name="Bluhm B."/>
            <person name="Cannon C."/>
            <person name="Castanera R."/>
            <person name="Culley D."/>
            <person name="Daum C."/>
            <person name="Ezra D."/>
            <person name="Gonzalez J."/>
            <person name="Henrissat B."/>
            <person name="Kuo A."/>
            <person name="Liang C."/>
            <person name="Lipzen A."/>
            <person name="Lutzoni F."/>
            <person name="Magnuson J."/>
            <person name="Mondo S."/>
            <person name="Nolan M."/>
            <person name="Ohm R."/>
            <person name="Pangilinan J."/>
            <person name="Park H.-J."/>
            <person name="Ramirez L."/>
            <person name="Alfaro M."/>
            <person name="Sun H."/>
            <person name="Tritt A."/>
            <person name="Yoshinaga Y."/>
            <person name="Zwiers L.-H."/>
            <person name="Turgeon B."/>
            <person name="Goodwin S."/>
            <person name="Spatafora J."/>
            <person name="Crous P."/>
            <person name="Grigoriev I."/>
        </authorList>
    </citation>
    <scope>NUCLEOTIDE SEQUENCE</scope>
    <source>
        <strain evidence="2">CBS 690.94</strain>
    </source>
</reference>
<dbReference type="InterPro" id="IPR027417">
    <property type="entry name" value="P-loop_NTPase"/>
</dbReference>
<comment type="caution">
    <text evidence="2">The sequence shown here is derived from an EMBL/GenBank/DDBJ whole genome shotgun (WGS) entry which is preliminary data.</text>
</comment>
<dbReference type="SUPFAM" id="SSF52540">
    <property type="entry name" value="P-loop containing nucleoside triphosphate hydrolases"/>
    <property type="match status" value="1"/>
</dbReference>
<dbReference type="EMBL" id="MU001500">
    <property type="protein sequence ID" value="KAF2445199.1"/>
    <property type="molecule type" value="Genomic_DNA"/>
</dbReference>
<evidence type="ECO:0000313" key="2">
    <source>
        <dbReference type="EMBL" id="KAF2445199.1"/>
    </source>
</evidence>
<name>A0A9P4PLP6_9PLEO</name>
<evidence type="ECO:0000256" key="1">
    <source>
        <dbReference type="SAM" id="MobiDB-lite"/>
    </source>
</evidence>
<proteinExistence type="predicted"/>
<evidence type="ECO:0000313" key="3">
    <source>
        <dbReference type="Proteomes" id="UP000799764"/>
    </source>
</evidence>
<dbReference type="AlphaFoldDB" id="A0A9P4PLP6"/>
<dbReference type="Proteomes" id="UP000799764">
    <property type="component" value="Unassembled WGS sequence"/>
</dbReference>
<feature type="region of interest" description="Disordered" evidence="1">
    <location>
        <begin position="1"/>
        <end position="21"/>
    </location>
</feature>
<accession>A0A9P4PLP6</accession>